<dbReference type="PATRIC" id="fig|517011.3.peg.830"/>
<keyword evidence="3" id="KW-1185">Reference proteome</keyword>
<dbReference type="RefSeq" id="WP_057506727.1">
    <property type="nucleotide sequence ID" value="NZ_LDJK01000002.1"/>
</dbReference>
<dbReference type="Proteomes" id="UP000051386">
    <property type="component" value="Unassembled WGS sequence"/>
</dbReference>
<protein>
    <recommendedName>
        <fullName evidence="4">Yip1 domain-containing protein</fullName>
    </recommendedName>
</protein>
<feature type="transmembrane region" description="Helical" evidence="1">
    <location>
        <begin position="101"/>
        <end position="121"/>
    </location>
</feature>
<evidence type="ECO:0000313" key="2">
    <source>
        <dbReference type="EMBL" id="KRG77658.1"/>
    </source>
</evidence>
<dbReference type="AlphaFoldDB" id="A0A0R0DHC5"/>
<gene>
    <name evidence="2" type="ORF">ABB28_00430</name>
</gene>
<sequence length="228" mass="24769">MDFLKILKSLEELVFEALSWIVLLPRSLLRILHSPVVMAEYAASQLRSESETRFSAAISPPLLLILCVLIAHGVDMAVRSSAPDLGGSLAAVVLASEQNLLLYRTIAFGIWALAGSLYYLLRTLRPVDRETLRLPFYEQCYLVSPFALLISIGLSLMSMGQEGAVLAGVVLSLLAAGWFWVAQVAWLRQRTALRLWRCAVAATVICIAGSAANSVVVYVLVSVHGPAS</sequence>
<name>A0A0R0DHC5_9GAMM</name>
<proteinExistence type="predicted"/>
<feature type="transmembrane region" description="Helical" evidence="1">
    <location>
        <begin position="199"/>
        <end position="221"/>
    </location>
</feature>
<keyword evidence="1" id="KW-1133">Transmembrane helix</keyword>
<evidence type="ECO:0000256" key="1">
    <source>
        <dbReference type="SAM" id="Phobius"/>
    </source>
</evidence>
<feature type="transmembrane region" description="Helical" evidence="1">
    <location>
        <begin position="141"/>
        <end position="159"/>
    </location>
</feature>
<feature type="transmembrane region" description="Helical" evidence="1">
    <location>
        <begin position="165"/>
        <end position="187"/>
    </location>
</feature>
<reference evidence="2 3" key="1">
    <citation type="submission" date="2015-05" db="EMBL/GenBank/DDBJ databases">
        <title>Genome sequencing and analysis of members of genus Stenotrophomonas.</title>
        <authorList>
            <person name="Patil P.P."/>
            <person name="Midha S."/>
            <person name="Patil P.B."/>
        </authorList>
    </citation>
    <scope>NUCLEOTIDE SEQUENCE [LARGE SCALE GENOMIC DNA]</scope>
    <source>
        <strain evidence="2 3">DSM 21508</strain>
    </source>
</reference>
<keyword evidence="1" id="KW-0472">Membrane</keyword>
<accession>A0A0R0DHC5</accession>
<organism evidence="2 3">
    <name type="scientific">Stenotrophomonas chelatiphaga</name>
    <dbReference type="NCBI Taxonomy" id="517011"/>
    <lineage>
        <taxon>Bacteria</taxon>
        <taxon>Pseudomonadati</taxon>
        <taxon>Pseudomonadota</taxon>
        <taxon>Gammaproteobacteria</taxon>
        <taxon>Lysobacterales</taxon>
        <taxon>Lysobacteraceae</taxon>
        <taxon>Stenotrophomonas</taxon>
    </lineage>
</organism>
<evidence type="ECO:0008006" key="4">
    <source>
        <dbReference type="Google" id="ProtNLM"/>
    </source>
</evidence>
<evidence type="ECO:0000313" key="3">
    <source>
        <dbReference type="Proteomes" id="UP000051386"/>
    </source>
</evidence>
<feature type="transmembrane region" description="Helical" evidence="1">
    <location>
        <begin position="54"/>
        <end position="74"/>
    </location>
</feature>
<comment type="caution">
    <text evidence="2">The sequence shown here is derived from an EMBL/GenBank/DDBJ whole genome shotgun (WGS) entry which is preliminary data.</text>
</comment>
<keyword evidence="1" id="KW-0812">Transmembrane</keyword>
<dbReference type="EMBL" id="LDJK01000002">
    <property type="protein sequence ID" value="KRG77658.1"/>
    <property type="molecule type" value="Genomic_DNA"/>
</dbReference>